<proteinExistence type="predicted"/>
<sequence>MDYQRSVLPTALRWGSISLVAVMAGLLAWAAVPIDDVKVETAGRKPATQLPATALSEDWRSADLDALWSRSLQGRRAAAKPVVVVAKSKAKPTPKPQAKVSAPTTLGVRLVGTIIEPGSNLAIASDREGQLSFRSEGQRFQLQPKGVLIESIDDAGVWVRYKGQRIQWAVGENLSWTNAKANAGPTTKDAQPGGSSKSRIIRPQANVPASEMLDDEDGMLDDRTPIRTEEFPKMSLEDELDFLNG</sequence>
<keyword evidence="2" id="KW-1133">Transmembrane helix</keyword>
<dbReference type="RefSeq" id="WP_145416295.1">
    <property type="nucleotide sequence ID" value="NZ_CP036526.1"/>
</dbReference>
<name>A0A517NNW0_9BACT</name>
<keyword evidence="2" id="KW-0472">Membrane</keyword>
<feature type="compositionally biased region" description="Basic and acidic residues" evidence="1">
    <location>
        <begin position="220"/>
        <end position="236"/>
    </location>
</feature>
<organism evidence="3 4">
    <name type="scientific">Stieleria marina</name>
    <dbReference type="NCBI Taxonomy" id="1930275"/>
    <lineage>
        <taxon>Bacteria</taxon>
        <taxon>Pseudomonadati</taxon>
        <taxon>Planctomycetota</taxon>
        <taxon>Planctomycetia</taxon>
        <taxon>Pirellulales</taxon>
        <taxon>Pirellulaceae</taxon>
        <taxon>Stieleria</taxon>
    </lineage>
</organism>
<dbReference type="Proteomes" id="UP000319817">
    <property type="component" value="Chromosome"/>
</dbReference>
<gene>
    <name evidence="3" type="ORF">K239x_07570</name>
</gene>
<feature type="transmembrane region" description="Helical" evidence="2">
    <location>
        <begin position="12"/>
        <end position="32"/>
    </location>
</feature>
<dbReference type="EMBL" id="CP036526">
    <property type="protein sequence ID" value="QDT08815.1"/>
    <property type="molecule type" value="Genomic_DNA"/>
</dbReference>
<keyword evidence="4" id="KW-1185">Reference proteome</keyword>
<protein>
    <recommendedName>
        <fullName evidence="5">Type II secretion system protein GspC N-terminal domain-containing protein</fullName>
    </recommendedName>
</protein>
<accession>A0A517NNW0</accession>
<evidence type="ECO:0008006" key="5">
    <source>
        <dbReference type="Google" id="ProtNLM"/>
    </source>
</evidence>
<evidence type="ECO:0000256" key="1">
    <source>
        <dbReference type="SAM" id="MobiDB-lite"/>
    </source>
</evidence>
<feature type="compositionally biased region" description="Polar residues" evidence="1">
    <location>
        <begin position="180"/>
        <end position="198"/>
    </location>
</feature>
<evidence type="ECO:0000256" key="2">
    <source>
        <dbReference type="SAM" id="Phobius"/>
    </source>
</evidence>
<dbReference type="AlphaFoldDB" id="A0A517NNW0"/>
<feature type="region of interest" description="Disordered" evidence="1">
    <location>
        <begin position="180"/>
        <end position="245"/>
    </location>
</feature>
<evidence type="ECO:0000313" key="3">
    <source>
        <dbReference type="EMBL" id="QDT08815.1"/>
    </source>
</evidence>
<evidence type="ECO:0000313" key="4">
    <source>
        <dbReference type="Proteomes" id="UP000319817"/>
    </source>
</evidence>
<keyword evidence="2" id="KW-0812">Transmembrane</keyword>
<reference evidence="3 4" key="1">
    <citation type="submission" date="2019-02" db="EMBL/GenBank/DDBJ databases">
        <title>Deep-cultivation of Planctomycetes and their phenomic and genomic characterization uncovers novel biology.</title>
        <authorList>
            <person name="Wiegand S."/>
            <person name="Jogler M."/>
            <person name="Boedeker C."/>
            <person name="Pinto D."/>
            <person name="Vollmers J."/>
            <person name="Rivas-Marin E."/>
            <person name="Kohn T."/>
            <person name="Peeters S.H."/>
            <person name="Heuer A."/>
            <person name="Rast P."/>
            <person name="Oberbeckmann S."/>
            <person name="Bunk B."/>
            <person name="Jeske O."/>
            <person name="Meyerdierks A."/>
            <person name="Storesund J.E."/>
            <person name="Kallscheuer N."/>
            <person name="Luecker S."/>
            <person name="Lage O.M."/>
            <person name="Pohl T."/>
            <person name="Merkel B.J."/>
            <person name="Hornburger P."/>
            <person name="Mueller R.-W."/>
            <person name="Bruemmer F."/>
            <person name="Labrenz M."/>
            <person name="Spormann A.M."/>
            <person name="Op den Camp H."/>
            <person name="Overmann J."/>
            <person name="Amann R."/>
            <person name="Jetten M.S.M."/>
            <person name="Mascher T."/>
            <person name="Medema M.H."/>
            <person name="Devos D.P."/>
            <person name="Kaster A.-K."/>
            <person name="Ovreas L."/>
            <person name="Rohde M."/>
            <person name="Galperin M.Y."/>
            <person name="Jogler C."/>
        </authorList>
    </citation>
    <scope>NUCLEOTIDE SEQUENCE [LARGE SCALE GENOMIC DNA]</scope>
    <source>
        <strain evidence="3 4">K23_9</strain>
    </source>
</reference>